<dbReference type="PATRIC" id="fig|1348663.4.peg.518"/>
<keyword evidence="2" id="KW-1185">Reference proteome</keyword>
<comment type="caution">
    <text evidence="1">The sequence shown here is derived from an EMBL/GenBank/DDBJ whole genome shotgun (WGS) entry which is preliminary data.</text>
</comment>
<dbReference type="HOGENOM" id="CLU_2788360_0_0_11"/>
<evidence type="ECO:0000313" key="2">
    <source>
        <dbReference type="Proteomes" id="UP000027178"/>
    </source>
</evidence>
<reference evidence="1 2" key="1">
    <citation type="submission" date="2014-05" db="EMBL/GenBank/DDBJ databases">
        <title>Draft Genome Sequence of Kitasatospora cheerisanensis KCTC 2395.</title>
        <authorList>
            <person name="Nam D.H."/>
        </authorList>
    </citation>
    <scope>NUCLEOTIDE SEQUENCE [LARGE SCALE GENOMIC DNA]</scope>
    <source>
        <strain evidence="1 2">KCTC 2395</strain>
    </source>
</reference>
<dbReference type="InterPro" id="IPR023393">
    <property type="entry name" value="START-like_dom_sf"/>
</dbReference>
<sequence length="68" mass="7812">MRGYRPQDRIRVTRGTTTVQVTVAPAADGARTMLRFHQEHLASAEEREQQRTHWQAVLDRAAAVLDRQ</sequence>
<protein>
    <recommendedName>
        <fullName evidence="3">Activator of Hsp90 ATPase 1 family protein</fullName>
    </recommendedName>
</protein>
<dbReference type="SUPFAM" id="SSF55961">
    <property type="entry name" value="Bet v1-like"/>
    <property type="match status" value="1"/>
</dbReference>
<dbReference type="EMBL" id="JNBY01000020">
    <property type="protein sequence ID" value="KDN87693.1"/>
    <property type="molecule type" value="Genomic_DNA"/>
</dbReference>
<dbReference type="eggNOG" id="ENOG502ZESN">
    <property type="taxonomic scope" value="Bacteria"/>
</dbReference>
<name>A0A066Z1S0_9ACTN</name>
<organism evidence="1 2">
    <name type="scientific">Kitasatospora cheerisanensis KCTC 2395</name>
    <dbReference type="NCBI Taxonomy" id="1348663"/>
    <lineage>
        <taxon>Bacteria</taxon>
        <taxon>Bacillati</taxon>
        <taxon>Actinomycetota</taxon>
        <taxon>Actinomycetes</taxon>
        <taxon>Kitasatosporales</taxon>
        <taxon>Streptomycetaceae</taxon>
        <taxon>Kitasatospora</taxon>
    </lineage>
</organism>
<accession>A0A066Z1S0</accession>
<dbReference type="Gene3D" id="3.30.530.20">
    <property type="match status" value="1"/>
</dbReference>
<dbReference type="AlphaFoldDB" id="A0A066Z1S0"/>
<gene>
    <name evidence="1" type="ORF">KCH_05480</name>
</gene>
<dbReference type="Proteomes" id="UP000027178">
    <property type="component" value="Unassembled WGS sequence"/>
</dbReference>
<evidence type="ECO:0000313" key="1">
    <source>
        <dbReference type="EMBL" id="KDN87693.1"/>
    </source>
</evidence>
<proteinExistence type="predicted"/>
<evidence type="ECO:0008006" key="3">
    <source>
        <dbReference type="Google" id="ProtNLM"/>
    </source>
</evidence>